<dbReference type="PANTHER" id="PTHR12521:SF0">
    <property type="entry name" value="ADP-RIBOSE GLYCOHYDROLASE OARD1"/>
    <property type="match status" value="1"/>
</dbReference>
<organism evidence="1 2">
    <name type="scientific">Aphis craccivora</name>
    <name type="common">Cowpea aphid</name>
    <dbReference type="NCBI Taxonomy" id="307492"/>
    <lineage>
        <taxon>Eukaryota</taxon>
        <taxon>Metazoa</taxon>
        <taxon>Ecdysozoa</taxon>
        <taxon>Arthropoda</taxon>
        <taxon>Hexapoda</taxon>
        <taxon>Insecta</taxon>
        <taxon>Pterygota</taxon>
        <taxon>Neoptera</taxon>
        <taxon>Paraneoptera</taxon>
        <taxon>Hemiptera</taxon>
        <taxon>Sternorrhyncha</taxon>
        <taxon>Aphidomorpha</taxon>
        <taxon>Aphidoidea</taxon>
        <taxon>Aphididae</taxon>
        <taxon>Aphidini</taxon>
        <taxon>Aphis</taxon>
        <taxon>Aphis</taxon>
    </lineage>
</organism>
<name>A0A6G0VTU7_APHCR</name>
<dbReference type="GO" id="GO:0140291">
    <property type="term" value="P:peptidyl-glutamate ADP-deribosylation"/>
    <property type="evidence" value="ECO:0007669"/>
    <property type="project" value="TreeGrafter"/>
</dbReference>
<dbReference type="OrthoDB" id="2155246at2759"/>
<dbReference type="SUPFAM" id="SSF52949">
    <property type="entry name" value="Macro domain-like"/>
    <property type="match status" value="1"/>
</dbReference>
<dbReference type="InterPro" id="IPR050892">
    <property type="entry name" value="ADP-ribose_metab_enzymes"/>
</dbReference>
<reference evidence="1 2" key="1">
    <citation type="submission" date="2019-08" db="EMBL/GenBank/DDBJ databases">
        <title>Whole genome of Aphis craccivora.</title>
        <authorList>
            <person name="Voronova N.V."/>
            <person name="Shulinski R.S."/>
            <person name="Bandarenka Y.V."/>
            <person name="Zhorov D.G."/>
            <person name="Warner D."/>
        </authorList>
    </citation>
    <scope>NUCLEOTIDE SEQUENCE [LARGE SCALE GENOMIC DNA]</scope>
    <source>
        <strain evidence="1">180601</strain>
        <tissue evidence="1">Whole Body</tissue>
    </source>
</reference>
<dbReference type="EMBL" id="VUJU01011997">
    <property type="protein sequence ID" value="KAF0709123.1"/>
    <property type="molecule type" value="Genomic_DNA"/>
</dbReference>
<evidence type="ECO:0000313" key="1">
    <source>
        <dbReference type="EMBL" id="KAF0709123.1"/>
    </source>
</evidence>
<sequence>MTGGIDKLINQHKNITEVPHLKLNDKCILYLIPKNDHNEKSTYSNIFKTLENTKQFCTETKITTLALPKICTDSDKKQWNIIANMIQFIFQNSITKIRIYSLPRRENDQKETAIVEPSAHALRVCLQNHNINKTTEKSLDTRYFRRNNSPLIFKNITINTIFLDLDIIKGNIDNCLNEYPNTLQLSNQNFVENKNKNNDDTITNMECRRRFTCNSKNTTIL</sequence>
<dbReference type="PANTHER" id="PTHR12521">
    <property type="entry name" value="PROTEIN C6ORF130"/>
    <property type="match status" value="1"/>
</dbReference>
<dbReference type="Gene3D" id="3.40.220.10">
    <property type="entry name" value="Leucine Aminopeptidase, subunit E, domain 1"/>
    <property type="match status" value="1"/>
</dbReference>
<comment type="caution">
    <text evidence="1">The sequence shown here is derived from an EMBL/GenBank/DDBJ whole genome shotgun (WGS) entry which is preliminary data.</text>
</comment>
<keyword evidence="2" id="KW-1185">Reference proteome</keyword>
<proteinExistence type="predicted"/>
<evidence type="ECO:0008006" key="3">
    <source>
        <dbReference type="Google" id="ProtNLM"/>
    </source>
</evidence>
<accession>A0A6G0VTU7</accession>
<dbReference type="Proteomes" id="UP000478052">
    <property type="component" value="Unassembled WGS sequence"/>
</dbReference>
<gene>
    <name evidence="1" type="ORF">FWK35_00035674</name>
</gene>
<dbReference type="AlphaFoldDB" id="A0A6G0VTU7"/>
<protein>
    <recommendedName>
        <fullName evidence="3">O-acetyl-ADP-ribose deacetylase 1-like</fullName>
    </recommendedName>
</protein>
<evidence type="ECO:0000313" key="2">
    <source>
        <dbReference type="Proteomes" id="UP000478052"/>
    </source>
</evidence>
<dbReference type="InterPro" id="IPR043472">
    <property type="entry name" value="Macro_dom-like"/>
</dbReference>